<dbReference type="Proteomes" id="UP001524586">
    <property type="component" value="Unassembled WGS sequence"/>
</dbReference>
<evidence type="ECO:0000259" key="3">
    <source>
        <dbReference type="PROSITE" id="PS51371"/>
    </source>
</evidence>
<dbReference type="CDD" id="cd04600">
    <property type="entry name" value="CBS_pair_HPP_assoc"/>
    <property type="match status" value="1"/>
</dbReference>
<sequence length="390" mass="42962">MRPSLRYLAIDPVSLSLKEKCIATLAGFTAIFCTGLLTRFYAGEHMPTLVASMGASAVILFAIPGSPLAQPWPFIGGQLLSATVGVYCAFYIHDPILAAALAVGLAIWAMLMLRCLHPPGAATALAPIVNHARHPGPDLDFLLIPVGVNLLFMLVLAVLINRLILRRDYPAQLSPPKPATQQQARTDKLTGISLRDIKQVTQAYGHFLDIGADELLQIYSRLQLQGFQKRTGKLSCGDIMQDNIVTAEYATEVEAAWRLMHSRQLTVLPILDRARRVIGIVTRHDFFKNLQLTPYRGLQDKWLAFVKSTPDTHTDKPEALGHIMTRQVKTLPATAHIAELLPLIVNEGHHHIPITDADGRFVGIVFQTQLIAALFKDQLSTPVPHELKNV</sequence>
<dbReference type="SUPFAM" id="SSF54631">
    <property type="entry name" value="CBS-domain pair"/>
    <property type="match status" value="1"/>
</dbReference>
<feature type="transmembrane region" description="Helical" evidence="2">
    <location>
        <begin position="90"/>
        <end position="111"/>
    </location>
</feature>
<comment type="caution">
    <text evidence="4">The sequence shown here is derived from an EMBL/GenBank/DDBJ whole genome shotgun (WGS) entry which is preliminary data.</text>
</comment>
<dbReference type="PROSITE" id="PS51371">
    <property type="entry name" value="CBS"/>
    <property type="match status" value="2"/>
</dbReference>
<dbReference type="Gene3D" id="3.10.580.10">
    <property type="entry name" value="CBS-domain"/>
    <property type="match status" value="1"/>
</dbReference>
<dbReference type="Pfam" id="PF04982">
    <property type="entry name" value="TM_HPP"/>
    <property type="match status" value="1"/>
</dbReference>
<keyword evidence="2" id="KW-0472">Membrane</keyword>
<proteinExistence type="predicted"/>
<reference evidence="4 5" key="1">
    <citation type="submission" date="2022-07" db="EMBL/GenBank/DDBJ databases">
        <title>Methylomonas rivi sp. nov., Methylomonas rosea sp. nov., Methylomonas aureus sp. nov. and Methylomonas subterranea sp. nov., four novel methanotrophs isolated from a freshwater creek and the deep terrestrial subsurface.</title>
        <authorList>
            <person name="Abin C."/>
            <person name="Sankaranarayanan K."/>
            <person name="Garner C."/>
            <person name="Sindelar R."/>
            <person name="Kotary K."/>
            <person name="Garner R."/>
            <person name="Barclay S."/>
            <person name="Lawson P."/>
            <person name="Krumholz L."/>
        </authorList>
    </citation>
    <scope>NUCLEOTIDE SEQUENCE [LARGE SCALE GENOMIC DNA]</scope>
    <source>
        <strain evidence="4 5">WSC-6</strain>
    </source>
</reference>
<keyword evidence="1" id="KW-0129">CBS domain</keyword>
<gene>
    <name evidence="4" type="ORF">NP596_12035</name>
</gene>
<name>A0ABT1U6P8_9GAMM</name>
<evidence type="ECO:0000256" key="2">
    <source>
        <dbReference type="SAM" id="Phobius"/>
    </source>
</evidence>
<dbReference type="EMBL" id="JANIBK010000059">
    <property type="protein sequence ID" value="MCQ8129183.1"/>
    <property type="molecule type" value="Genomic_DNA"/>
</dbReference>
<organism evidence="4 5">
    <name type="scientific">Methylomonas rivi</name>
    <dbReference type="NCBI Taxonomy" id="2952226"/>
    <lineage>
        <taxon>Bacteria</taxon>
        <taxon>Pseudomonadati</taxon>
        <taxon>Pseudomonadota</taxon>
        <taxon>Gammaproteobacteria</taxon>
        <taxon>Methylococcales</taxon>
        <taxon>Methylococcaceae</taxon>
        <taxon>Methylomonas</taxon>
    </lineage>
</organism>
<keyword evidence="5" id="KW-1185">Reference proteome</keyword>
<keyword evidence="2" id="KW-0812">Transmembrane</keyword>
<dbReference type="InterPro" id="IPR007065">
    <property type="entry name" value="HPP"/>
</dbReference>
<dbReference type="InterPro" id="IPR046342">
    <property type="entry name" value="CBS_dom_sf"/>
</dbReference>
<dbReference type="PANTHER" id="PTHR33741">
    <property type="entry name" value="TRANSMEMBRANE PROTEIN DDB_G0269096-RELATED"/>
    <property type="match status" value="1"/>
</dbReference>
<feature type="transmembrane region" description="Helical" evidence="2">
    <location>
        <begin position="141"/>
        <end position="160"/>
    </location>
</feature>
<feature type="domain" description="CBS" evidence="3">
    <location>
        <begin position="240"/>
        <end position="298"/>
    </location>
</feature>
<feature type="domain" description="CBS" evidence="3">
    <location>
        <begin position="324"/>
        <end position="381"/>
    </location>
</feature>
<feature type="transmembrane region" description="Helical" evidence="2">
    <location>
        <begin position="48"/>
        <end position="69"/>
    </location>
</feature>
<evidence type="ECO:0000256" key="1">
    <source>
        <dbReference type="PROSITE-ProRule" id="PRU00703"/>
    </source>
</evidence>
<accession>A0ABT1U6P8</accession>
<dbReference type="SMART" id="SM00116">
    <property type="entry name" value="CBS"/>
    <property type="match status" value="2"/>
</dbReference>
<protein>
    <submittedName>
        <fullName evidence="4">HPP family protein</fullName>
    </submittedName>
</protein>
<evidence type="ECO:0000313" key="5">
    <source>
        <dbReference type="Proteomes" id="UP001524586"/>
    </source>
</evidence>
<dbReference type="Pfam" id="PF00571">
    <property type="entry name" value="CBS"/>
    <property type="match status" value="2"/>
</dbReference>
<dbReference type="PANTHER" id="PTHR33741:SF5">
    <property type="entry name" value="TRANSMEMBRANE PROTEIN DDB_G0269096-RELATED"/>
    <property type="match status" value="1"/>
</dbReference>
<feature type="transmembrane region" description="Helical" evidence="2">
    <location>
        <begin position="21"/>
        <end position="42"/>
    </location>
</feature>
<evidence type="ECO:0000313" key="4">
    <source>
        <dbReference type="EMBL" id="MCQ8129183.1"/>
    </source>
</evidence>
<dbReference type="InterPro" id="IPR058581">
    <property type="entry name" value="TM_HPP"/>
</dbReference>
<dbReference type="InterPro" id="IPR000644">
    <property type="entry name" value="CBS_dom"/>
</dbReference>
<dbReference type="RefSeq" id="WP_256615607.1">
    <property type="nucleotide sequence ID" value="NZ_JANIBK010000059.1"/>
</dbReference>
<keyword evidence="2" id="KW-1133">Transmembrane helix</keyword>